<dbReference type="EMBL" id="BIFR01000001">
    <property type="protein sequence ID" value="GCE11400.1"/>
    <property type="molecule type" value="Genomic_DNA"/>
</dbReference>
<gene>
    <name evidence="2" type="ORF">KTT_12590</name>
</gene>
<dbReference type="InterPro" id="IPR024655">
    <property type="entry name" value="Asl1_glyco_hydro_catalytic"/>
</dbReference>
<dbReference type="RefSeq" id="WP_126579118.1">
    <property type="nucleotide sequence ID" value="NZ_BIFR01000001.1"/>
</dbReference>
<dbReference type="InterPro" id="IPR017853">
    <property type="entry name" value="GH"/>
</dbReference>
<dbReference type="OrthoDB" id="9805896at2"/>
<evidence type="ECO:0000313" key="2">
    <source>
        <dbReference type="EMBL" id="GCE11400.1"/>
    </source>
</evidence>
<accession>A0A401ZX38</accession>
<evidence type="ECO:0000313" key="3">
    <source>
        <dbReference type="Proteomes" id="UP000287352"/>
    </source>
</evidence>
<organism evidence="2 3">
    <name type="scientific">Tengunoibacter tsumagoiensis</name>
    <dbReference type="NCBI Taxonomy" id="2014871"/>
    <lineage>
        <taxon>Bacteria</taxon>
        <taxon>Bacillati</taxon>
        <taxon>Chloroflexota</taxon>
        <taxon>Ktedonobacteria</taxon>
        <taxon>Ktedonobacterales</taxon>
        <taxon>Dictyobacteraceae</taxon>
        <taxon>Tengunoibacter</taxon>
    </lineage>
</organism>
<comment type="caution">
    <text evidence="2">The sequence shown here is derived from an EMBL/GenBank/DDBJ whole genome shotgun (WGS) entry which is preliminary data.</text>
</comment>
<dbReference type="Pfam" id="PF11790">
    <property type="entry name" value="Glyco_hydro_cc"/>
    <property type="match status" value="1"/>
</dbReference>
<keyword evidence="3" id="KW-1185">Reference proteome</keyword>
<evidence type="ECO:0000259" key="1">
    <source>
        <dbReference type="Pfam" id="PF11790"/>
    </source>
</evidence>
<reference evidence="3" key="1">
    <citation type="submission" date="2018-12" db="EMBL/GenBank/DDBJ databases">
        <title>Tengunoibacter tsumagoiensis gen. nov., sp. nov., Dictyobacter kobayashii sp. nov., D. alpinus sp. nov., and D. joshuensis sp. nov. and description of Dictyobacteraceae fam. nov. within the order Ktedonobacterales isolated from Tengu-no-mugimeshi.</title>
        <authorList>
            <person name="Wang C.M."/>
            <person name="Zheng Y."/>
            <person name="Sakai Y."/>
            <person name="Toyoda A."/>
            <person name="Minakuchi Y."/>
            <person name="Abe K."/>
            <person name="Yokota A."/>
            <person name="Yabe S."/>
        </authorList>
    </citation>
    <scope>NUCLEOTIDE SEQUENCE [LARGE SCALE GENOMIC DNA]</scope>
    <source>
        <strain evidence="3">Uno3</strain>
    </source>
</reference>
<dbReference type="Gene3D" id="3.20.20.80">
    <property type="entry name" value="Glycosidases"/>
    <property type="match status" value="1"/>
</dbReference>
<protein>
    <recommendedName>
        <fullName evidence="1">Asl1-like glycosyl hydrolase catalytic domain-containing protein</fullName>
    </recommendedName>
</protein>
<dbReference type="AlphaFoldDB" id="A0A401ZX38"/>
<proteinExistence type="predicted"/>
<sequence length="344" mass="37385">MKKFILFRMGIVGAFLLFFLLFALTADLQTGIVPCLQVPPLAGVHLPGAQQWKDGTSSFLFGANDASWEWSPQTLGNSSAIRATVRGAGITVIRTPLTSGDADKRVAAIEDVGAACLGILRPQDALQVVQSLGARCRLYEWENEPDNAGISPEEYGQSWNRYIPQLRKINPQAIFIGPVVAFANIDYITRFLTVAKASGSLPDAISYHLYPCTDLTPEACPSHIEQFTQSAALVRTASLGVLGRALPLALTEWNYSWKPHQTPNKDPYMRQFTTESLEAMRAGGIVLANQFDLASNAGYGSLDELDTATARAYPQLTATQALIEHYQPGQSSSSGVKRPLCPSH</sequence>
<dbReference type="SUPFAM" id="SSF51445">
    <property type="entry name" value="(Trans)glycosidases"/>
    <property type="match status" value="1"/>
</dbReference>
<dbReference type="Proteomes" id="UP000287352">
    <property type="component" value="Unassembled WGS sequence"/>
</dbReference>
<feature type="domain" description="Asl1-like glycosyl hydrolase catalytic" evidence="1">
    <location>
        <begin position="143"/>
        <end position="281"/>
    </location>
</feature>
<name>A0A401ZX38_9CHLR</name>